<feature type="signal peptide" evidence="1">
    <location>
        <begin position="1"/>
        <end position="22"/>
    </location>
</feature>
<comment type="caution">
    <text evidence="2">The sequence shown here is derived from an EMBL/GenBank/DDBJ whole genome shotgun (WGS) entry which is preliminary data.</text>
</comment>
<dbReference type="Proteomes" id="UP001549104">
    <property type="component" value="Unassembled WGS sequence"/>
</dbReference>
<feature type="chain" id="PRO_5046632385" description="DUF4358 domain-containing protein" evidence="1">
    <location>
        <begin position="23"/>
        <end position="186"/>
    </location>
</feature>
<reference evidence="2 3" key="1">
    <citation type="submission" date="2024-06" db="EMBL/GenBank/DDBJ databases">
        <title>Sorghum-associated microbial communities from plants grown in Nebraska, USA.</title>
        <authorList>
            <person name="Schachtman D."/>
        </authorList>
    </citation>
    <scope>NUCLEOTIDE SEQUENCE [LARGE SCALE GENOMIC DNA]</scope>
    <source>
        <strain evidence="2 3">1288</strain>
    </source>
</reference>
<dbReference type="EMBL" id="JBEPME010000003">
    <property type="protein sequence ID" value="MET3657624.1"/>
    <property type="molecule type" value="Genomic_DNA"/>
</dbReference>
<keyword evidence="1" id="KW-0732">Signal</keyword>
<dbReference type="RefSeq" id="WP_354313436.1">
    <property type="nucleotide sequence ID" value="NZ_JBEPME010000003.1"/>
</dbReference>
<evidence type="ECO:0008006" key="4">
    <source>
        <dbReference type="Google" id="ProtNLM"/>
    </source>
</evidence>
<dbReference type="Pfam" id="PF14270">
    <property type="entry name" value="DUF4358"/>
    <property type="match status" value="1"/>
</dbReference>
<proteinExistence type="predicted"/>
<dbReference type="PROSITE" id="PS51257">
    <property type="entry name" value="PROKAR_LIPOPROTEIN"/>
    <property type="match status" value="1"/>
</dbReference>
<dbReference type="InterPro" id="IPR025648">
    <property type="entry name" value="DUF4358"/>
</dbReference>
<accession>A0ABV2K971</accession>
<name>A0ABV2K971_SPOPS</name>
<protein>
    <recommendedName>
        <fullName evidence="4">DUF4358 domain-containing protein</fullName>
    </recommendedName>
</protein>
<sequence>MKKKFGMLICAMVIFTMVGCSGSGLNDGIKDEVSVKDIMESIKGQVVQDIKDAGFDDGQTDEEILQNYVETNLVNAKTDDSMTQIFMERTELDKELLAEGLMFNSLFNINSDEIIVLKAKNEKDAESLKASLQKELDAQIQTWEQYLPDQYEKVKNNVLKTTGDFVLYVTYGNVDAVEQIFDEKVK</sequence>
<evidence type="ECO:0000313" key="2">
    <source>
        <dbReference type="EMBL" id="MET3657624.1"/>
    </source>
</evidence>
<evidence type="ECO:0000256" key="1">
    <source>
        <dbReference type="SAM" id="SignalP"/>
    </source>
</evidence>
<gene>
    <name evidence="2" type="ORF">ABIC55_002711</name>
</gene>
<organism evidence="2 3">
    <name type="scientific">Sporosarcina psychrophila</name>
    <name type="common">Bacillus psychrophilus</name>
    <dbReference type="NCBI Taxonomy" id="1476"/>
    <lineage>
        <taxon>Bacteria</taxon>
        <taxon>Bacillati</taxon>
        <taxon>Bacillota</taxon>
        <taxon>Bacilli</taxon>
        <taxon>Bacillales</taxon>
        <taxon>Caryophanaceae</taxon>
        <taxon>Sporosarcina</taxon>
    </lineage>
</organism>
<evidence type="ECO:0000313" key="3">
    <source>
        <dbReference type="Proteomes" id="UP001549104"/>
    </source>
</evidence>
<keyword evidence="3" id="KW-1185">Reference proteome</keyword>